<dbReference type="AlphaFoldDB" id="A0A9W9TCW5"/>
<dbReference type="SMART" id="SM00516">
    <property type="entry name" value="SEC14"/>
    <property type="match status" value="1"/>
</dbReference>
<reference evidence="2" key="1">
    <citation type="submission" date="2022-12" db="EMBL/GenBank/DDBJ databases">
        <authorList>
            <person name="Petersen C."/>
        </authorList>
    </citation>
    <scope>NUCLEOTIDE SEQUENCE</scope>
    <source>
        <strain evidence="2">IBT 15544</strain>
    </source>
</reference>
<dbReference type="InterPro" id="IPR001251">
    <property type="entry name" value="CRAL-TRIO_dom"/>
</dbReference>
<dbReference type="PANTHER" id="PTHR46590:SF2">
    <property type="entry name" value="CRAL_TRIO DOMAIN PROTEIN (AFU_ORTHOLOGUE AFUA_4G13930)-RELATED"/>
    <property type="match status" value="1"/>
</dbReference>
<dbReference type="PROSITE" id="PS50191">
    <property type="entry name" value="CRAL_TRIO"/>
    <property type="match status" value="1"/>
</dbReference>
<evidence type="ECO:0000313" key="2">
    <source>
        <dbReference type="EMBL" id="KAJ5218132.1"/>
    </source>
</evidence>
<dbReference type="Gene3D" id="3.40.525.10">
    <property type="entry name" value="CRAL-TRIO lipid binding domain"/>
    <property type="match status" value="1"/>
</dbReference>
<dbReference type="InterPro" id="IPR036273">
    <property type="entry name" value="CRAL/TRIO_N_dom_sf"/>
</dbReference>
<dbReference type="InterPro" id="IPR011074">
    <property type="entry name" value="CRAL/TRIO_N_dom"/>
</dbReference>
<evidence type="ECO:0000259" key="1">
    <source>
        <dbReference type="PROSITE" id="PS50191"/>
    </source>
</evidence>
<sequence length="507" mass="57255">MTVTPDPTGYVGNLTPTQEAKLRDLWVLLFTSAASVLSAVYEVDLPEGPPNKLFEVLDRVHEPTVGAIVAALKGETDPEFQDALETNGEAPVTNGGNKEQKSLDKMDSLINKDAENNIKAEMATRKVSPEHFNAVFASLRKMGVQDSEIKSMEKVLSQMTPEEMCFSIVKMIKQEHPDSLLLRFLRARKWDVGKGFAMMMSNILWRKEAHVDDDILPKGELYALEQSRDEKLSAKEQKEGKDFIAQLKMGKSFLHGFDKQGRPVNYVRVKIHKPGAQSEETLERYIVNVIEATRLIVVPPVETGTIVFDMTGFSLSNMEYQPVKFIIKCFEANYPESLGQLLIHNAPWVFSGIWRLIHGWMDPVVASKVHFTRSVSDLDKYISRDQIPQELAGDEDWTYKYIEPVADENAAMKDTATRDSLMYERMMIGLRMLAATAAWVSATTFAEGKEDKAKVEELQKRRTAVVEEFKTNYWKLDPYIRARSMIDREGVLKANGEVMTGQNGSAK</sequence>
<dbReference type="Proteomes" id="UP001150904">
    <property type="component" value="Unassembled WGS sequence"/>
</dbReference>
<dbReference type="RefSeq" id="XP_058312705.1">
    <property type="nucleotide sequence ID" value="XM_058447294.1"/>
</dbReference>
<dbReference type="GeneID" id="83174594"/>
<keyword evidence="3" id="KW-1185">Reference proteome</keyword>
<comment type="caution">
    <text evidence="2">The sequence shown here is derived from an EMBL/GenBank/DDBJ whole genome shotgun (WGS) entry which is preliminary data.</text>
</comment>
<reference evidence="2" key="2">
    <citation type="journal article" date="2023" name="IMA Fungus">
        <title>Comparative genomic study of the Penicillium genus elucidates a diverse pangenome and 15 lateral gene transfer events.</title>
        <authorList>
            <person name="Petersen C."/>
            <person name="Sorensen T."/>
            <person name="Nielsen M.R."/>
            <person name="Sondergaard T.E."/>
            <person name="Sorensen J.L."/>
            <person name="Fitzpatrick D.A."/>
            <person name="Frisvad J.C."/>
            <person name="Nielsen K.L."/>
        </authorList>
    </citation>
    <scope>NUCLEOTIDE SEQUENCE</scope>
    <source>
        <strain evidence="2">IBT 15544</strain>
    </source>
</reference>
<dbReference type="InterPro" id="IPR052432">
    <property type="entry name" value="PITP/CRAL-TRIO"/>
</dbReference>
<dbReference type="SUPFAM" id="SSF46938">
    <property type="entry name" value="CRAL/TRIO N-terminal domain"/>
    <property type="match status" value="1"/>
</dbReference>
<dbReference type="Pfam" id="PF03765">
    <property type="entry name" value="CRAL_TRIO_N"/>
    <property type="match status" value="1"/>
</dbReference>
<dbReference type="SMART" id="SM01100">
    <property type="entry name" value="CRAL_TRIO_N"/>
    <property type="match status" value="1"/>
</dbReference>
<accession>A0A9W9TCW5</accession>
<dbReference type="Pfam" id="PF00650">
    <property type="entry name" value="CRAL_TRIO"/>
    <property type="match status" value="1"/>
</dbReference>
<feature type="domain" description="CRAL-TRIO" evidence="1">
    <location>
        <begin position="240"/>
        <end position="399"/>
    </location>
</feature>
<dbReference type="SUPFAM" id="SSF52087">
    <property type="entry name" value="CRAL/TRIO domain"/>
    <property type="match status" value="1"/>
</dbReference>
<dbReference type="OrthoDB" id="43460at2759"/>
<protein>
    <recommendedName>
        <fullName evidence="1">CRAL-TRIO domain-containing protein</fullName>
    </recommendedName>
</protein>
<dbReference type="InterPro" id="IPR036865">
    <property type="entry name" value="CRAL-TRIO_dom_sf"/>
</dbReference>
<proteinExistence type="predicted"/>
<dbReference type="PANTHER" id="PTHR46590">
    <property type="entry name" value="PHOSPHATIDYLINOSITOL TRANSFER PROTEIN CSR1-RELATED"/>
    <property type="match status" value="1"/>
</dbReference>
<gene>
    <name evidence="2" type="ORF">N7498_000231</name>
</gene>
<name>A0A9W9TCW5_9EURO</name>
<evidence type="ECO:0000313" key="3">
    <source>
        <dbReference type="Proteomes" id="UP001150904"/>
    </source>
</evidence>
<dbReference type="CDD" id="cd00170">
    <property type="entry name" value="SEC14"/>
    <property type="match status" value="1"/>
</dbReference>
<dbReference type="EMBL" id="JAPQKR010000004">
    <property type="protein sequence ID" value="KAJ5218132.1"/>
    <property type="molecule type" value="Genomic_DNA"/>
</dbReference>
<organism evidence="2 3">
    <name type="scientific">Penicillium cinerascens</name>
    <dbReference type="NCBI Taxonomy" id="70096"/>
    <lineage>
        <taxon>Eukaryota</taxon>
        <taxon>Fungi</taxon>
        <taxon>Dikarya</taxon>
        <taxon>Ascomycota</taxon>
        <taxon>Pezizomycotina</taxon>
        <taxon>Eurotiomycetes</taxon>
        <taxon>Eurotiomycetidae</taxon>
        <taxon>Eurotiales</taxon>
        <taxon>Aspergillaceae</taxon>
        <taxon>Penicillium</taxon>
    </lineage>
</organism>